<keyword evidence="4" id="KW-1185">Reference proteome</keyword>
<evidence type="ECO:0000256" key="1">
    <source>
        <dbReference type="SAM" id="MobiDB-lite"/>
    </source>
</evidence>
<dbReference type="OrthoDB" id="5422958at2759"/>
<feature type="compositionally biased region" description="Polar residues" evidence="1">
    <location>
        <begin position="385"/>
        <end position="400"/>
    </location>
</feature>
<feature type="region of interest" description="Disordered" evidence="1">
    <location>
        <begin position="260"/>
        <end position="290"/>
    </location>
</feature>
<dbReference type="EMBL" id="KE148150">
    <property type="protein sequence ID" value="EPE07745.1"/>
    <property type="molecule type" value="Genomic_DNA"/>
</dbReference>
<organism evidence="3 4">
    <name type="scientific">Ophiostoma piceae (strain UAMH 11346)</name>
    <name type="common">Sap stain fungus</name>
    <dbReference type="NCBI Taxonomy" id="1262450"/>
    <lineage>
        <taxon>Eukaryota</taxon>
        <taxon>Fungi</taxon>
        <taxon>Dikarya</taxon>
        <taxon>Ascomycota</taxon>
        <taxon>Pezizomycotina</taxon>
        <taxon>Sordariomycetes</taxon>
        <taxon>Sordariomycetidae</taxon>
        <taxon>Ophiostomatales</taxon>
        <taxon>Ophiostomataceae</taxon>
        <taxon>Ophiostoma</taxon>
    </lineage>
</organism>
<sequence length="584" mass="63018">MIFSDLYKSPKSPFSKLRHLSSNANLTHQPPQQQPTLAELVDYGDPDLISRDKAKQKDAVRRYLAKHIRNDWDFVWPATRKSPEANAAAEARAAAIRRNIVQVEQVGLLQPGETFASPLSPVTDAPEPTTTVSLANISAAVADAADYDTESDSDAESVYSTISEDAIHFRPRAEWTSDFSDDDRAGSYYQRMPVYVHSPFRFDSPDAVGGAAAKNATPDERKAKARRDVRAEMAWNDGLACFNARRDAWTGAQTVRVKPAKPIVSSSPSSPRRSLFRFHSHSKSQQVATPAVSIPATIASSTATVSSPAPVLPLSPVMSNSRHSQYSQQSHQTQQSRNSQQSAGLDTVATTPITSDDGAEGVDGAGGALLHLAISNTAPIKPTRSRATQGSSRRISSNQPGFVQHPEYAVETLVPVSHPLLPPNNPMRQSITPALYLSLYDKLVTGLTPPSCPINLSDMIRSCVAGWKRDNEWPPRAEPPMMPTLRILPSSSSNTAAARRRKEGRTQPGGPFHRMRLLSKQPTVVLPTTTTATVGAAPATTAAAVDEKGDDITGNHGIRRSLQRVLGLNGNGQVPSPSFGVGQK</sequence>
<dbReference type="Pfam" id="PF13259">
    <property type="entry name" value="clamp_Gag1-like"/>
    <property type="match status" value="1"/>
</dbReference>
<dbReference type="STRING" id="1262450.S3D377"/>
<dbReference type="HOGENOM" id="CLU_015359_1_1_1"/>
<feature type="region of interest" description="Disordered" evidence="1">
    <location>
        <begin position="302"/>
        <end position="362"/>
    </location>
</feature>
<dbReference type="OMA" id="CFNARRD"/>
<evidence type="ECO:0000313" key="3">
    <source>
        <dbReference type="EMBL" id="EPE07745.1"/>
    </source>
</evidence>
<feature type="region of interest" description="Disordered" evidence="1">
    <location>
        <begin position="474"/>
        <end position="514"/>
    </location>
</feature>
<dbReference type="PANTHER" id="PTHR28065">
    <property type="entry name" value="FREQUENIN"/>
    <property type="match status" value="1"/>
</dbReference>
<evidence type="ECO:0000259" key="2">
    <source>
        <dbReference type="Pfam" id="PF13259"/>
    </source>
</evidence>
<proteinExistence type="predicted"/>
<accession>S3D377</accession>
<dbReference type="InterPro" id="IPR025124">
    <property type="entry name" value="Gag1-like_clamp"/>
</dbReference>
<feature type="domain" description="Gag1-like clamp" evidence="2">
    <location>
        <begin position="198"/>
        <end position="474"/>
    </location>
</feature>
<dbReference type="VEuPathDB" id="FungiDB:F503_00467"/>
<dbReference type="eggNOG" id="ENOG502SRCS">
    <property type="taxonomic scope" value="Eukaryota"/>
</dbReference>
<dbReference type="Proteomes" id="UP000016923">
    <property type="component" value="Unassembled WGS sequence"/>
</dbReference>
<protein>
    <submittedName>
        <fullName evidence="3">Atrophin-1</fullName>
    </submittedName>
</protein>
<dbReference type="AlphaFoldDB" id="S3D377"/>
<feature type="region of interest" description="Disordered" evidence="1">
    <location>
        <begin position="381"/>
        <end position="400"/>
    </location>
</feature>
<evidence type="ECO:0000313" key="4">
    <source>
        <dbReference type="Proteomes" id="UP000016923"/>
    </source>
</evidence>
<gene>
    <name evidence="3" type="ORF">F503_00467</name>
</gene>
<feature type="compositionally biased region" description="Low complexity" evidence="1">
    <location>
        <begin position="302"/>
        <end position="342"/>
    </location>
</feature>
<name>S3D377_OPHP1</name>
<reference evidence="3 4" key="1">
    <citation type="journal article" date="2013" name="BMC Genomics">
        <title>The genome and transcriptome of the pine saprophyte Ophiostoma piceae, and a comparison with the bark beetle-associated pine pathogen Grosmannia clavigera.</title>
        <authorList>
            <person name="Haridas S."/>
            <person name="Wang Y."/>
            <person name="Lim L."/>
            <person name="Massoumi Alamouti S."/>
            <person name="Jackman S."/>
            <person name="Docking R."/>
            <person name="Robertson G."/>
            <person name="Birol I."/>
            <person name="Bohlmann J."/>
            <person name="Breuil C."/>
        </authorList>
    </citation>
    <scope>NUCLEOTIDE SEQUENCE [LARGE SCALE GENOMIC DNA]</scope>
    <source>
        <strain evidence="3 4">UAMH 11346</strain>
    </source>
</reference>
<dbReference type="PANTHER" id="PTHR28065:SF1">
    <property type="entry name" value="DUF4050 DOMAIN-CONTAINING PROTEIN"/>
    <property type="match status" value="1"/>
</dbReference>
<dbReference type="InterPro" id="IPR053274">
    <property type="entry name" value="Fluconazole_resistance"/>
</dbReference>